<reference evidence="5" key="1">
    <citation type="submission" date="2022-08" db="UniProtKB">
        <authorList>
            <consortium name="EnsemblMetazoa"/>
        </authorList>
    </citation>
    <scope>IDENTIFICATION</scope>
    <source>
        <strain evidence="5">05x7-T-G4-1.051#20</strain>
    </source>
</reference>
<dbReference type="PANTHER" id="PTHR15367:SF2">
    <property type="entry name" value="DNA-DIRECTED RNA POLYMERASE III SUBUNIT"/>
    <property type="match status" value="1"/>
</dbReference>
<dbReference type="EnsemblMetazoa" id="G12990.1">
    <property type="protein sequence ID" value="G12990.1:cds"/>
    <property type="gene ID" value="G12990"/>
</dbReference>
<dbReference type="GO" id="GO:0006383">
    <property type="term" value="P:transcription by RNA polymerase III"/>
    <property type="evidence" value="ECO:0007669"/>
    <property type="project" value="UniProtKB-UniRule"/>
</dbReference>
<dbReference type="GO" id="GO:0005666">
    <property type="term" value="C:RNA polymerase III complex"/>
    <property type="evidence" value="ECO:0007669"/>
    <property type="project" value="UniProtKB-UniRule"/>
</dbReference>
<dbReference type="PANTHER" id="PTHR15367">
    <property type="entry name" value="DNA-DIRECTED RNA POLYMERASE III"/>
    <property type="match status" value="1"/>
</dbReference>
<evidence type="ECO:0000256" key="2">
    <source>
        <dbReference type="ARBA" id="ARBA00008352"/>
    </source>
</evidence>
<feature type="compositionally biased region" description="Basic residues" evidence="4">
    <location>
        <begin position="115"/>
        <end position="134"/>
    </location>
</feature>
<keyword evidence="6" id="KW-1185">Reference proteome</keyword>
<comment type="subcellular location">
    <subcellularLocation>
        <location evidence="1">Nucleus</location>
    </subcellularLocation>
</comment>
<dbReference type="AlphaFoldDB" id="A0A8W8I7P7"/>
<dbReference type="OMA" id="KDLHAPF"/>
<proteinExistence type="inferred from homology"/>
<accession>A0A8W8I7P7</accession>
<feature type="compositionally biased region" description="Basic and acidic residues" evidence="4">
    <location>
        <begin position="136"/>
        <end position="154"/>
    </location>
</feature>
<keyword evidence="3" id="KW-0539">Nucleus</keyword>
<evidence type="ECO:0008006" key="7">
    <source>
        <dbReference type="Google" id="ProtNLM"/>
    </source>
</evidence>
<evidence type="ECO:0000256" key="1">
    <source>
        <dbReference type="ARBA" id="ARBA00004123"/>
    </source>
</evidence>
<evidence type="ECO:0000313" key="5">
    <source>
        <dbReference type="EnsemblMetazoa" id="G12990.2:cds"/>
    </source>
</evidence>
<organism evidence="5 6">
    <name type="scientific">Magallana gigas</name>
    <name type="common">Pacific oyster</name>
    <name type="synonym">Crassostrea gigas</name>
    <dbReference type="NCBI Taxonomy" id="29159"/>
    <lineage>
        <taxon>Eukaryota</taxon>
        <taxon>Metazoa</taxon>
        <taxon>Spiralia</taxon>
        <taxon>Lophotrochozoa</taxon>
        <taxon>Mollusca</taxon>
        <taxon>Bivalvia</taxon>
        <taxon>Autobranchia</taxon>
        <taxon>Pteriomorphia</taxon>
        <taxon>Ostreida</taxon>
        <taxon>Ostreoidea</taxon>
        <taxon>Ostreidae</taxon>
        <taxon>Magallana</taxon>
    </lineage>
</organism>
<feature type="compositionally biased region" description="Acidic residues" evidence="4">
    <location>
        <begin position="201"/>
        <end position="218"/>
    </location>
</feature>
<comment type="similarity">
    <text evidence="2">Belongs to the eukaryotic RPC7 RNA polymerase subunit family.</text>
</comment>
<dbReference type="InterPro" id="IPR024661">
    <property type="entry name" value="RNA_pol_III_Rpc31"/>
</dbReference>
<name>A0A8W8I7P7_MAGGI</name>
<protein>
    <recommendedName>
        <fullName evidence="7">DNA-directed RNA polymerase III subunit</fullName>
    </recommendedName>
</protein>
<feature type="compositionally biased region" description="Acidic residues" evidence="4">
    <location>
        <begin position="173"/>
        <end position="193"/>
    </location>
</feature>
<dbReference type="Pfam" id="PF11705">
    <property type="entry name" value="RNA_pol_3_Rpc31"/>
    <property type="match status" value="1"/>
</dbReference>
<feature type="compositionally biased region" description="Acidic residues" evidence="4">
    <location>
        <begin position="155"/>
        <end position="165"/>
    </location>
</feature>
<dbReference type="Proteomes" id="UP000005408">
    <property type="component" value="Unassembled WGS sequence"/>
</dbReference>
<evidence type="ECO:0000256" key="4">
    <source>
        <dbReference type="SAM" id="MobiDB-lite"/>
    </source>
</evidence>
<dbReference type="OrthoDB" id="5377312at2759"/>
<feature type="region of interest" description="Disordered" evidence="4">
    <location>
        <begin position="112"/>
        <end position="218"/>
    </location>
</feature>
<evidence type="ECO:0000256" key="3">
    <source>
        <dbReference type="ARBA" id="ARBA00023242"/>
    </source>
</evidence>
<evidence type="ECO:0000313" key="6">
    <source>
        <dbReference type="Proteomes" id="UP000005408"/>
    </source>
</evidence>
<sequence>MAGRGRGRGKNVSFNVEALGFGRGEALPGPISQPPPLFPTADFKPVPFQQSEEYDYMLALKQEFLGNMRKSPFFLQASHKRKDIERYSDKYQAAAEVNGKWKPDWRRLPAELKPRVRKKTKSSIKPSVKVKSKVKLSVEDVSKTLEELEKKEVDQGDEEEEEEEEGGKKKEEGEVEEEEDEIYDEEDIEEETDYILSYFDNGEEYGNDDDDADEGPVY</sequence>
<dbReference type="EnsemblMetazoa" id="G12990.2">
    <property type="protein sequence ID" value="G12990.2:cds"/>
    <property type="gene ID" value="G12990"/>
</dbReference>